<dbReference type="InterPro" id="IPR041640">
    <property type="entry name" value="Tyrosinase_C"/>
</dbReference>
<evidence type="ECO:0000313" key="5">
    <source>
        <dbReference type="EMBL" id="RIA99965.1"/>
    </source>
</evidence>
<dbReference type="AlphaFoldDB" id="A0A397TTE2"/>
<dbReference type="Pfam" id="PF18132">
    <property type="entry name" value="Tyrosinase_C"/>
    <property type="match status" value="1"/>
</dbReference>
<evidence type="ECO:0000313" key="6">
    <source>
        <dbReference type="Proteomes" id="UP000266673"/>
    </source>
</evidence>
<accession>A0A397TTE2</accession>
<reference evidence="5 6" key="1">
    <citation type="submission" date="2018-06" db="EMBL/GenBank/DDBJ databases">
        <title>Comparative genomics reveals the genomic features of Rhizophagus irregularis, R. cerebriforme, R. diaphanum and Gigaspora rosea, and their symbiotic lifestyle signature.</title>
        <authorList>
            <person name="Morin E."/>
            <person name="San Clemente H."/>
            <person name="Chen E.C.H."/>
            <person name="De La Providencia I."/>
            <person name="Hainaut M."/>
            <person name="Kuo A."/>
            <person name="Kohler A."/>
            <person name="Murat C."/>
            <person name="Tang N."/>
            <person name="Roy S."/>
            <person name="Loubradou J."/>
            <person name="Henrissat B."/>
            <person name="Grigoriev I.V."/>
            <person name="Corradi N."/>
            <person name="Roux C."/>
            <person name="Martin F.M."/>
        </authorList>
    </citation>
    <scope>NUCLEOTIDE SEQUENCE [LARGE SCALE GENOMIC DNA]</scope>
    <source>
        <strain evidence="5 6">DAOM 194757</strain>
    </source>
</reference>
<comment type="cofactor">
    <cofactor evidence="1">
        <name>Cu(2+)</name>
        <dbReference type="ChEBI" id="CHEBI:29036"/>
    </cofactor>
</comment>
<organism evidence="5 6">
    <name type="scientific">Gigaspora rosea</name>
    <dbReference type="NCBI Taxonomy" id="44941"/>
    <lineage>
        <taxon>Eukaryota</taxon>
        <taxon>Fungi</taxon>
        <taxon>Fungi incertae sedis</taxon>
        <taxon>Mucoromycota</taxon>
        <taxon>Glomeromycotina</taxon>
        <taxon>Glomeromycetes</taxon>
        <taxon>Diversisporales</taxon>
        <taxon>Gigasporaceae</taxon>
        <taxon>Gigaspora</taxon>
    </lineage>
</organism>
<evidence type="ECO:0000256" key="2">
    <source>
        <dbReference type="ARBA" id="ARBA00023002"/>
    </source>
</evidence>
<dbReference type="GO" id="GO:0004497">
    <property type="term" value="F:monooxygenase activity"/>
    <property type="evidence" value="ECO:0007669"/>
    <property type="project" value="UniProtKB-KW"/>
</dbReference>
<sequence>MYFMKKFYRQYHWKLTLTIKKSKVGSPFELCVFIDLPNANSLTPKSSPNFAGLVLIFAHGNAALYAKYLSQPDAVVNGSVNLTTCMQRLDINLNLNDLNNLNNSGLKPEQITIVVALSNGTGIDLEDDGLVIANYWVFDEGPGHNHDYVNWTQKYIENIYKARTKSVPGVN</sequence>
<dbReference type="STRING" id="44941.A0A397TTE2"/>
<evidence type="ECO:0000256" key="1">
    <source>
        <dbReference type="ARBA" id="ARBA00001973"/>
    </source>
</evidence>
<gene>
    <name evidence="5" type="ORF">C2G38_2313033</name>
</gene>
<protein>
    <recommendedName>
        <fullName evidence="4">Tyrosinase C-terminal domain-containing protein</fullName>
    </recommendedName>
</protein>
<dbReference type="EMBL" id="QKWP01005927">
    <property type="protein sequence ID" value="RIA99965.1"/>
    <property type="molecule type" value="Genomic_DNA"/>
</dbReference>
<feature type="domain" description="Tyrosinase C-terminal" evidence="4">
    <location>
        <begin position="13"/>
        <end position="124"/>
    </location>
</feature>
<proteinExistence type="predicted"/>
<comment type="caution">
    <text evidence="5">The sequence shown here is derived from an EMBL/GenBank/DDBJ whole genome shotgun (WGS) entry which is preliminary data.</text>
</comment>
<keyword evidence="2" id="KW-0560">Oxidoreductase</keyword>
<dbReference type="OrthoDB" id="2329482at2759"/>
<keyword evidence="3" id="KW-0503">Monooxygenase</keyword>
<evidence type="ECO:0000256" key="3">
    <source>
        <dbReference type="ARBA" id="ARBA00023033"/>
    </source>
</evidence>
<dbReference type="Proteomes" id="UP000266673">
    <property type="component" value="Unassembled WGS sequence"/>
</dbReference>
<evidence type="ECO:0000259" key="4">
    <source>
        <dbReference type="Pfam" id="PF18132"/>
    </source>
</evidence>
<keyword evidence="6" id="KW-1185">Reference proteome</keyword>
<name>A0A397TTE2_9GLOM</name>